<protein>
    <submittedName>
        <fullName evidence="2">Prepilin-type N-terminal cleavage/methylation domain-containing protein</fullName>
    </submittedName>
</protein>
<dbReference type="KEGG" id="whj:H9Q79_04975"/>
<proteinExistence type="predicted"/>
<keyword evidence="1" id="KW-0472">Membrane</keyword>
<sequence length="240" mass="26812">MRINREGRKVRKHLLKNRQGVTLVELIVAFALLCLFLTALSQVIFSCMKVYYQIKGVTYGCQVSDTLLEKITGEIGGAQVSIAQGGASQDKTLKIYESGQVIELYDRTGSHICITTTGAKGKIRDDSGDNLSGNQYQDTEDQLLLYYYAVQSSAPGSALGTVTRYEAVDWSFDQAAYMGYYIEELKFSQADPSGAEYPPNIIRVDLTINHDRYGSYKAVSYIECYNFSEPSDYDKIQEEA</sequence>
<accession>A0A7G9GFR6</accession>
<evidence type="ECO:0000313" key="3">
    <source>
        <dbReference type="Proteomes" id="UP000515860"/>
    </source>
</evidence>
<feature type="transmembrane region" description="Helical" evidence="1">
    <location>
        <begin position="21"/>
        <end position="45"/>
    </location>
</feature>
<name>A0A7G9GFR6_9FIRM</name>
<dbReference type="Proteomes" id="UP000515860">
    <property type="component" value="Chromosome"/>
</dbReference>
<keyword evidence="1" id="KW-1133">Transmembrane helix</keyword>
<keyword evidence="1" id="KW-0812">Transmembrane</keyword>
<organism evidence="2 3">
    <name type="scientific">Wansuia hejianensis</name>
    <dbReference type="NCBI Taxonomy" id="2763667"/>
    <lineage>
        <taxon>Bacteria</taxon>
        <taxon>Bacillati</taxon>
        <taxon>Bacillota</taxon>
        <taxon>Clostridia</taxon>
        <taxon>Lachnospirales</taxon>
        <taxon>Lachnospiraceae</taxon>
        <taxon>Wansuia</taxon>
    </lineage>
</organism>
<dbReference type="RefSeq" id="WP_249329309.1">
    <property type="nucleotide sequence ID" value="NZ_CP060635.1"/>
</dbReference>
<gene>
    <name evidence="2" type="ORF">H9Q79_04975</name>
</gene>
<evidence type="ECO:0000313" key="2">
    <source>
        <dbReference type="EMBL" id="QNM09648.1"/>
    </source>
</evidence>
<dbReference type="Pfam" id="PF07963">
    <property type="entry name" value="N_methyl"/>
    <property type="match status" value="1"/>
</dbReference>
<reference evidence="2 3" key="1">
    <citation type="submission" date="2020-08" db="EMBL/GenBank/DDBJ databases">
        <authorList>
            <person name="Liu C."/>
            <person name="Sun Q."/>
        </authorList>
    </citation>
    <scope>NUCLEOTIDE SEQUENCE [LARGE SCALE GENOMIC DNA]</scope>
    <source>
        <strain evidence="2 3">NSJ-29</strain>
    </source>
</reference>
<dbReference type="InterPro" id="IPR012902">
    <property type="entry name" value="N_methyl_site"/>
</dbReference>
<dbReference type="EMBL" id="CP060635">
    <property type="protein sequence ID" value="QNM09648.1"/>
    <property type="molecule type" value="Genomic_DNA"/>
</dbReference>
<dbReference type="AlphaFoldDB" id="A0A7G9GFR6"/>
<keyword evidence="3" id="KW-1185">Reference proteome</keyword>
<evidence type="ECO:0000256" key="1">
    <source>
        <dbReference type="SAM" id="Phobius"/>
    </source>
</evidence>